<dbReference type="RefSeq" id="WP_257085638.1">
    <property type="nucleotide sequence ID" value="NZ_CP102097.1"/>
</dbReference>
<evidence type="ECO:0000256" key="1">
    <source>
        <dbReference type="SAM" id="MobiDB-lite"/>
    </source>
</evidence>
<dbReference type="InterPro" id="IPR046865">
    <property type="entry name" value="FapA_b_solenoid"/>
</dbReference>
<keyword evidence="4" id="KW-1185">Reference proteome</keyword>
<proteinExistence type="predicted"/>
<organism evidence="3 4">
    <name type="scientific">Vibrio japonicus</name>
    <dbReference type="NCBI Taxonomy" id="1824638"/>
    <lineage>
        <taxon>Bacteria</taxon>
        <taxon>Pseudomonadati</taxon>
        <taxon>Pseudomonadota</taxon>
        <taxon>Gammaproteobacteria</taxon>
        <taxon>Vibrionales</taxon>
        <taxon>Vibrionaceae</taxon>
        <taxon>Vibrio</taxon>
    </lineage>
</organism>
<dbReference type="EMBL" id="CP102097">
    <property type="protein sequence ID" value="UUM31918.1"/>
    <property type="molecule type" value="Genomic_DNA"/>
</dbReference>
<accession>A0ABY5LIN9</accession>
<feature type="domain" description="Flagellar Assembly Protein A N-terminal region" evidence="2">
    <location>
        <begin position="82"/>
        <end position="260"/>
    </location>
</feature>
<dbReference type="InterPro" id="IPR046866">
    <property type="entry name" value="FapA_N"/>
</dbReference>
<name>A0ABY5LIN9_9VIBR</name>
<evidence type="ECO:0000259" key="2">
    <source>
        <dbReference type="Pfam" id="PF20250"/>
    </source>
</evidence>
<evidence type="ECO:0000313" key="4">
    <source>
        <dbReference type="Proteomes" id="UP001058602"/>
    </source>
</evidence>
<protein>
    <submittedName>
        <fullName evidence="3">FapA family protein</fullName>
    </submittedName>
</protein>
<dbReference type="PANTHER" id="PTHR38032:SF1">
    <property type="entry name" value="RNA-BINDING PROTEIN KHPB N-TERMINAL DOMAIN-CONTAINING PROTEIN"/>
    <property type="match status" value="1"/>
</dbReference>
<gene>
    <name evidence="3" type="ORF">NP165_16580</name>
</gene>
<dbReference type="Pfam" id="PF03961">
    <property type="entry name" value="FapA"/>
    <property type="match status" value="1"/>
</dbReference>
<feature type="region of interest" description="Disordered" evidence="1">
    <location>
        <begin position="459"/>
        <end position="478"/>
    </location>
</feature>
<feature type="compositionally biased region" description="Basic and acidic residues" evidence="1">
    <location>
        <begin position="459"/>
        <end position="477"/>
    </location>
</feature>
<evidence type="ECO:0000313" key="3">
    <source>
        <dbReference type="EMBL" id="UUM31918.1"/>
    </source>
</evidence>
<dbReference type="Proteomes" id="UP001058602">
    <property type="component" value="Chromosome 2"/>
</dbReference>
<dbReference type="InterPro" id="IPR005646">
    <property type="entry name" value="FapA"/>
</dbReference>
<dbReference type="Pfam" id="PF20250">
    <property type="entry name" value="FapA_N"/>
    <property type="match status" value="1"/>
</dbReference>
<dbReference type="PANTHER" id="PTHR38032">
    <property type="entry name" value="POLYMERASE-RELATED"/>
    <property type="match status" value="1"/>
</dbReference>
<reference evidence="3" key="1">
    <citation type="submission" date="2022-07" db="EMBL/GenBank/DDBJ databases">
        <title>Complete genome of Vibrio japonicus strain JCM 31412T and phylogenomic assessment of the Nereis clade of the genus Vibrio.</title>
        <authorList>
            <person name="Shlafstein M.D."/>
            <person name="Emsley S.A."/>
            <person name="Ushijima B."/>
            <person name="Videau P."/>
            <person name="Saw J.H."/>
        </authorList>
    </citation>
    <scope>NUCLEOTIDE SEQUENCE</scope>
    <source>
        <strain evidence="3">JCM 31412</strain>
    </source>
</reference>
<sequence length="560" mass="60575">MWETLLELSEDKRRVIAKLDPQTEIESNLDTQGLGVALSSIGAEDYFVSSDEAERFLKLAKARKSEAYHGIQIAEVKDVELEIVISENDMLATMVITGAYKGNPLVGHQIVSALADSHVVKGINKLALKKVLVMSHTLKPGETFSQPVARGKHPINGKDTLLKPLVKDPTKQILAPKEKKTSGKIDMLNLGEMISVAVDEPLMERIPATAGEPGSTVLGRVIPAKAGRDCILKEGKGSKISQDNPNLLIATASGMPVIHDRSVDVTEAICLPNVGVATGHVKFKGDVVVLGNIESDMIVRATGNISVGGFIESANVQAKGDINVAKGIIGHNVSEGEPKSCIVKSGGSIHAKYAQFCELQAAENIQLQVHCMNSEVRCGKDLVVSNSTGKKGTLSGGHAKVGGSVTCVELGVEGDTATHVEAFAHFHKHRERQVKLKENYTLAQEETMSLVRQELELKKVPKSEREPEQEEKLESQKLEASTQLEAAKLARDVNQADLNDALAEAKIEATSKVFTHVTVQFGDEKITTKRVHGASIFSFNQYEIECRSMLEDEAFDAEDV</sequence>